<name>A0A078FMC4_BRANA</name>
<dbReference type="Proteomes" id="UP000028999">
    <property type="component" value="Unassembled WGS sequence"/>
</dbReference>
<dbReference type="PaxDb" id="3708-A0A078FMC4"/>
<evidence type="ECO:0000256" key="1">
    <source>
        <dbReference type="SAM" id="MobiDB-lite"/>
    </source>
</evidence>
<dbReference type="Gramene" id="CDY13488">
    <property type="protein sequence ID" value="CDY13488"/>
    <property type="gene ID" value="GSBRNA2T00077790001"/>
</dbReference>
<reference evidence="2 3" key="1">
    <citation type="journal article" date="2014" name="Science">
        <title>Plant genetics. Early allopolyploid evolution in the post-Neolithic Brassica napus oilseed genome.</title>
        <authorList>
            <person name="Chalhoub B."/>
            <person name="Denoeud F."/>
            <person name="Liu S."/>
            <person name="Parkin I.A."/>
            <person name="Tang H."/>
            <person name="Wang X."/>
            <person name="Chiquet J."/>
            <person name="Belcram H."/>
            <person name="Tong C."/>
            <person name="Samans B."/>
            <person name="Correa M."/>
            <person name="Da Silva C."/>
            <person name="Just J."/>
            <person name="Falentin C."/>
            <person name="Koh C.S."/>
            <person name="Le Clainche I."/>
            <person name="Bernard M."/>
            <person name="Bento P."/>
            <person name="Noel B."/>
            <person name="Labadie K."/>
            <person name="Alberti A."/>
            <person name="Charles M."/>
            <person name="Arnaud D."/>
            <person name="Guo H."/>
            <person name="Daviaud C."/>
            <person name="Alamery S."/>
            <person name="Jabbari K."/>
            <person name="Zhao M."/>
            <person name="Edger P.P."/>
            <person name="Chelaifa H."/>
            <person name="Tack D."/>
            <person name="Lassalle G."/>
            <person name="Mestiri I."/>
            <person name="Schnel N."/>
            <person name="Le Paslier M.C."/>
            <person name="Fan G."/>
            <person name="Renault V."/>
            <person name="Bayer P.E."/>
            <person name="Golicz A.A."/>
            <person name="Manoli S."/>
            <person name="Lee T.H."/>
            <person name="Thi V.H."/>
            <person name="Chalabi S."/>
            <person name="Hu Q."/>
            <person name="Fan C."/>
            <person name="Tollenaere R."/>
            <person name="Lu Y."/>
            <person name="Battail C."/>
            <person name="Shen J."/>
            <person name="Sidebottom C.H."/>
            <person name="Wang X."/>
            <person name="Canaguier A."/>
            <person name="Chauveau A."/>
            <person name="Berard A."/>
            <person name="Deniot G."/>
            <person name="Guan M."/>
            <person name="Liu Z."/>
            <person name="Sun F."/>
            <person name="Lim Y.P."/>
            <person name="Lyons E."/>
            <person name="Town C.D."/>
            <person name="Bancroft I."/>
            <person name="Wang X."/>
            <person name="Meng J."/>
            <person name="Ma J."/>
            <person name="Pires J.C."/>
            <person name="King G.J."/>
            <person name="Brunel D."/>
            <person name="Delourme R."/>
            <person name="Renard M."/>
            <person name="Aury J.M."/>
            <person name="Adams K.L."/>
            <person name="Batley J."/>
            <person name="Snowdon R.J."/>
            <person name="Tost J."/>
            <person name="Edwards D."/>
            <person name="Zhou Y."/>
            <person name="Hua W."/>
            <person name="Sharpe A.G."/>
            <person name="Paterson A.H."/>
            <person name="Guan C."/>
            <person name="Wincker P."/>
        </authorList>
    </citation>
    <scope>NUCLEOTIDE SEQUENCE [LARGE SCALE GENOMIC DNA]</scope>
    <source>
        <strain evidence="3">cv. Darmor-bzh</strain>
    </source>
</reference>
<keyword evidence="3" id="KW-1185">Reference proteome</keyword>
<dbReference type="EMBL" id="LK032035">
    <property type="protein sequence ID" value="CDY13488.1"/>
    <property type="molecule type" value="Genomic_DNA"/>
</dbReference>
<sequence length="79" mass="8872">MGFNMEAVAKLFKKSDAQKAAEKKEREARGKAKAKEIEARKNAKQELNCVARLANTQKDVDRERINKLKKAAAKKGSKK</sequence>
<feature type="region of interest" description="Disordered" evidence="1">
    <location>
        <begin position="15"/>
        <end position="39"/>
    </location>
</feature>
<accession>A0A078FMC4</accession>
<dbReference type="SMR" id="A0A078FMC4"/>
<dbReference type="AlphaFoldDB" id="A0A078FMC4"/>
<protein>
    <submittedName>
        <fullName evidence="2">BnaA03g52060D protein</fullName>
    </submittedName>
</protein>
<organism evidence="2 3">
    <name type="scientific">Brassica napus</name>
    <name type="common">Rape</name>
    <dbReference type="NCBI Taxonomy" id="3708"/>
    <lineage>
        <taxon>Eukaryota</taxon>
        <taxon>Viridiplantae</taxon>
        <taxon>Streptophyta</taxon>
        <taxon>Embryophyta</taxon>
        <taxon>Tracheophyta</taxon>
        <taxon>Spermatophyta</taxon>
        <taxon>Magnoliopsida</taxon>
        <taxon>eudicotyledons</taxon>
        <taxon>Gunneridae</taxon>
        <taxon>Pentapetalae</taxon>
        <taxon>rosids</taxon>
        <taxon>malvids</taxon>
        <taxon>Brassicales</taxon>
        <taxon>Brassicaceae</taxon>
        <taxon>Brassiceae</taxon>
        <taxon>Brassica</taxon>
    </lineage>
</organism>
<gene>
    <name evidence="2" type="primary">BnaA03g52060D</name>
    <name evidence="2" type="ORF">GSBRNA2T00077790001</name>
</gene>
<evidence type="ECO:0000313" key="2">
    <source>
        <dbReference type="EMBL" id="CDY13488.1"/>
    </source>
</evidence>
<proteinExistence type="predicted"/>
<evidence type="ECO:0000313" key="3">
    <source>
        <dbReference type="Proteomes" id="UP000028999"/>
    </source>
</evidence>